<name>A0A118JW08_CYNCS</name>
<reference evidence="1 2" key="1">
    <citation type="journal article" date="2016" name="Sci. Rep.">
        <title>The genome sequence of the outbreeding globe artichoke constructed de novo incorporating a phase-aware low-pass sequencing strategy of F1 progeny.</title>
        <authorList>
            <person name="Scaglione D."/>
            <person name="Reyes-Chin-Wo S."/>
            <person name="Acquadro A."/>
            <person name="Froenicke L."/>
            <person name="Portis E."/>
            <person name="Beitel C."/>
            <person name="Tirone M."/>
            <person name="Mauro R."/>
            <person name="Lo Monaco A."/>
            <person name="Mauromicale G."/>
            <person name="Faccioli P."/>
            <person name="Cattivelli L."/>
            <person name="Rieseberg L."/>
            <person name="Michelmore R."/>
            <person name="Lanteri S."/>
        </authorList>
    </citation>
    <scope>NUCLEOTIDE SEQUENCE [LARGE SCALE GENOMIC DNA]</scope>
    <source>
        <strain evidence="1">2C</strain>
    </source>
</reference>
<proteinExistence type="predicted"/>
<dbReference type="Gramene" id="KVH93552">
    <property type="protein sequence ID" value="KVH93552"/>
    <property type="gene ID" value="Ccrd_004393"/>
</dbReference>
<sequence>MKETREGEKHLSAWGNDAANEVITEVRQLLVENYFKTPSSALGISLGRREFLEGFLCGNNPTTFLRHSKNETCPKTGITNTRYSLVKDERQGREKKHLCAWGNDIANEVITETRQLLVENYFQTPSSALGIPLGRREFMEGFSCRNNPIIFLVYKLVLKRVLEYCGFIVSVNVLQRISVDIILHCKCWKRSSMRCRKGYGSR</sequence>
<gene>
    <name evidence="1" type="ORF">Ccrd_004393</name>
</gene>
<feature type="non-terminal residue" evidence="1">
    <location>
        <position position="202"/>
    </location>
</feature>
<dbReference type="Proteomes" id="UP000243975">
    <property type="component" value="Unassembled WGS sequence"/>
</dbReference>
<accession>A0A118JW08</accession>
<comment type="caution">
    <text evidence="1">The sequence shown here is derived from an EMBL/GenBank/DDBJ whole genome shotgun (WGS) entry which is preliminary data.</text>
</comment>
<keyword evidence="2" id="KW-1185">Reference proteome</keyword>
<evidence type="ECO:0000313" key="2">
    <source>
        <dbReference type="Proteomes" id="UP000243975"/>
    </source>
</evidence>
<evidence type="ECO:0000313" key="1">
    <source>
        <dbReference type="EMBL" id="KVH93552.1"/>
    </source>
</evidence>
<dbReference type="AlphaFoldDB" id="A0A118JW08"/>
<dbReference type="EMBL" id="LEKV01004750">
    <property type="protein sequence ID" value="KVH93552.1"/>
    <property type="molecule type" value="Genomic_DNA"/>
</dbReference>
<organism evidence="1 2">
    <name type="scientific">Cynara cardunculus var. scolymus</name>
    <name type="common">Globe artichoke</name>
    <name type="synonym">Cynara scolymus</name>
    <dbReference type="NCBI Taxonomy" id="59895"/>
    <lineage>
        <taxon>Eukaryota</taxon>
        <taxon>Viridiplantae</taxon>
        <taxon>Streptophyta</taxon>
        <taxon>Embryophyta</taxon>
        <taxon>Tracheophyta</taxon>
        <taxon>Spermatophyta</taxon>
        <taxon>Magnoliopsida</taxon>
        <taxon>eudicotyledons</taxon>
        <taxon>Gunneridae</taxon>
        <taxon>Pentapetalae</taxon>
        <taxon>asterids</taxon>
        <taxon>campanulids</taxon>
        <taxon>Asterales</taxon>
        <taxon>Asteraceae</taxon>
        <taxon>Carduoideae</taxon>
        <taxon>Cardueae</taxon>
        <taxon>Carduinae</taxon>
        <taxon>Cynara</taxon>
    </lineage>
</organism>
<protein>
    <submittedName>
        <fullName evidence="1">Uncharacterized protein</fullName>
    </submittedName>
</protein>